<feature type="compositionally biased region" description="Polar residues" evidence="1">
    <location>
        <begin position="60"/>
        <end position="72"/>
    </location>
</feature>
<sequence>MDSSLGLSFTASSLLCTHPPAPHRLCPRGSKARAVVWHIAPAGSPRGLRMRLPQRYASTAPTHLDSGRTTTRAPAVDSAPQSGAHRVSRPADGAQCACTSCPAQRRAPGRIVRPFERTRLAQSFPSAQRTLGSSSTNVAPRARCSLRAPIRRGRHPMLDAAASKQQRRRFSAPGARADASTRICAQACRRRPLESPRAPEYGRRTRGIERSLRGAGYSPHLCGDTAPTILASSLPSPSVSASELRWAMHGAPRASGVYSR</sequence>
<organism evidence="2 3">
    <name type="scientific">Hypholoma sublateritium (strain FD-334 SS-4)</name>
    <dbReference type="NCBI Taxonomy" id="945553"/>
    <lineage>
        <taxon>Eukaryota</taxon>
        <taxon>Fungi</taxon>
        <taxon>Dikarya</taxon>
        <taxon>Basidiomycota</taxon>
        <taxon>Agaricomycotina</taxon>
        <taxon>Agaricomycetes</taxon>
        <taxon>Agaricomycetidae</taxon>
        <taxon>Agaricales</taxon>
        <taxon>Agaricineae</taxon>
        <taxon>Strophariaceae</taxon>
        <taxon>Hypholoma</taxon>
    </lineage>
</organism>
<proteinExistence type="predicted"/>
<name>A0A0D2MFT5_HYPSF</name>
<evidence type="ECO:0000313" key="2">
    <source>
        <dbReference type="EMBL" id="KJA22468.1"/>
    </source>
</evidence>
<protein>
    <submittedName>
        <fullName evidence="2">Uncharacterized protein</fullName>
    </submittedName>
</protein>
<keyword evidence="3" id="KW-1185">Reference proteome</keyword>
<accession>A0A0D2MFT5</accession>
<dbReference type="EMBL" id="KN817549">
    <property type="protein sequence ID" value="KJA22468.1"/>
    <property type="molecule type" value="Genomic_DNA"/>
</dbReference>
<evidence type="ECO:0000313" key="3">
    <source>
        <dbReference type="Proteomes" id="UP000054270"/>
    </source>
</evidence>
<evidence type="ECO:0000256" key="1">
    <source>
        <dbReference type="SAM" id="MobiDB-lite"/>
    </source>
</evidence>
<reference evidence="3" key="1">
    <citation type="submission" date="2014-04" db="EMBL/GenBank/DDBJ databases">
        <title>Evolutionary Origins and Diversification of the Mycorrhizal Mutualists.</title>
        <authorList>
            <consortium name="DOE Joint Genome Institute"/>
            <consortium name="Mycorrhizal Genomics Consortium"/>
            <person name="Kohler A."/>
            <person name="Kuo A."/>
            <person name="Nagy L.G."/>
            <person name="Floudas D."/>
            <person name="Copeland A."/>
            <person name="Barry K.W."/>
            <person name="Cichocki N."/>
            <person name="Veneault-Fourrey C."/>
            <person name="LaButti K."/>
            <person name="Lindquist E.A."/>
            <person name="Lipzen A."/>
            <person name="Lundell T."/>
            <person name="Morin E."/>
            <person name="Murat C."/>
            <person name="Riley R."/>
            <person name="Ohm R."/>
            <person name="Sun H."/>
            <person name="Tunlid A."/>
            <person name="Henrissat B."/>
            <person name="Grigoriev I.V."/>
            <person name="Hibbett D.S."/>
            <person name="Martin F."/>
        </authorList>
    </citation>
    <scope>NUCLEOTIDE SEQUENCE [LARGE SCALE GENOMIC DNA]</scope>
    <source>
        <strain evidence="3">FD-334 SS-4</strain>
    </source>
</reference>
<feature type="region of interest" description="Disordered" evidence="1">
    <location>
        <begin position="60"/>
        <end position="89"/>
    </location>
</feature>
<gene>
    <name evidence="2" type="ORF">HYPSUDRAFT_202052</name>
</gene>
<dbReference type="Proteomes" id="UP000054270">
    <property type="component" value="Unassembled WGS sequence"/>
</dbReference>
<dbReference type="AlphaFoldDB" id="A0A0D2MFT5"/>